<organism evidence="6">
    <name type="scientific">marine sediment metagenome</name>
    <dbReference type="NCBI Taxonomy" id="412755"/>
    <lineage>
        <taxon>unclassified sequences</taxon>
        <taxon>metagenomes</taxon>
        <taxon>ecological metagenomes</taxon>
    </lineage>
</organism>
<comment type="caution">
    <text evidence="6">The sequence shown here is derived from an EMBL/GenBank/DDBJ whole genome shotgun (WGS) entry which is preliminary data.</text>
</comment>
<keyword evidence="3" id="KW-0547">Nucleotide-binding</keyword>
<dbReference type="InterPro" id="IPR003439">
    <property type="entry name" value="ABC_transporter-like_ATP-bd"/>
</dbReference>
<gene>
    <name evidence="6" type="ORF">S03H2_61990</name>
</gene>
<name>X1L0J1_9ZZZZ</name>
<feature type="domain" description="ABC transporter" evidence="5">
    <location>
        <begin position="185"/>
        <end position="233"/>
    </location>
</feature>
<proteinExistence type="predicted"/>
<dbReference type="PANTHER" id="PTHR43790:SF9">
    <property type="entry name" value="GALACTOFURANOSE TRANSPORTER ATP-BINDING PROTEIN YTFR"/>
    <property type="match status" value="1"/>
</dbReference>
<dbReference type="AlphaFoldDB" id="X1L0J1"/>
<feature type="domain" description="ABC transporter" evidence="5">
    <location>
        <begin position="3"/>
        <end position="80"/>
    </location>
</feature>
<dbReference type="GO" id="GO:0005524">
    <property type="term" value="F:ATP binding"/>
    <property type="evidence" value="ECO:0007669"/>
    <property type="project" value="UniProtKB-KW"/>
</dbReference>
<keyword evidence="4" id="KW-0067">ATP-binding</keyword>
<evidence type="ECO:0000259" key="5">
    <source>
        <dbReference type="Pfam" id="PF00005"/>
    </source>
</evidence>
<sequence>PDLSVWENISLGHEKRSNNIFFDNKYAKQQAQKVLNDLSPDEISINDKVSSLSPWQMQIVEIAKALSQNPKLLILDEPTAALEYFQVERLFKKVKELIEKNISVIFISHRLWEVTKLCDVVYVFRNGKTVGEVDFSSQPRDENLIVPLVIGVNGAIDYLKKAKRELGKEKTVLKLENISFLNKVSNINLTVKRGEVLGLGGLSGQGQEELLMLLSGVLRHTDGKMYLEGKEIKLA</sequence>
<dbReference type="InterPro" id="IPR027417">
    <property type="entry name" value="P-loop_NTPase"/>
</dbReference>
<feature type="non-terminal residue" evidence="6">
    <location>
        <position position="235"/>
    </location>
</feature>
<dbReference type="GO" id="GO:0016887">
    <property type="term" value="F:ATP hydrolysis activity"/>
    <property type="evidence" value="ECO:0007669"/>
    <property type="project" value="InterPro"/>
</dbReference>
<evidence type="ECO:0000256" key="4">
    <source>
        <dbReference type="ARBA" id="ARBA00022840"/>
    </source>
</evidence>
<keyword evidence="1" id="KW-0813">Transport</keyword>
<evidence type="ECO:0000313" key="6">
    <source>
        <dbReference type="EMBL" id="GAH87713.1"/>
    </source>
</evidence>
<dbReference type="Pfam" id="PF00005">
    <property type="entry name" value="ABC_tran"/>
    <property type="match status" value="2"/>
</dbReference>
<dbReference type="InterPro" id="IPR050107">
    <property type="entry name" value="ABC_carbohydrate_import_ATPase"/>
</dbReference>
<feature type="non-terminal residue" evidence="6">
    <location>
        <position position="1"/>
    </location>
</feature>
<dbReference type="EMBL" id="BARU01040059">
    <property type="protein sequence ID" value="GAH87713.1"/>
    <property type="molecule type" value="Genomic_DNA"/>
</dbReference>
<reference evidence="6" key="1">
    <citation type="journal article" date="2014" name="Front. Microbiol.">
        <title>High frequency of phylogenetically diverse reductive dehalogenase-homologous genes in deep subseafloor sedimentary metagenomes.</title>
        <authorList>
            <person name="Kawai M."/>
            <person name="Futagami T."/>
            <person name="Toyoda A."/>
            <person name="Takaki Y."/>
            <person name="Nishi S."/>
            <person name="Hori S."/>
            <person name="Arai W."/>
            <person name="Tsubouchi T."/>
            <person name="Morono Y."/>
            <person name="Uchiyama I."/>
            <person name="Ito T."/>
            <person name="Fujiyama A."/>
            <person name="Inagaki F."/>
            <person name="Takami H."/>
        </authorList>
    </citation>
    <scope>NUCLEOTIDE SEQUENCE</scope>
    <source>
        <strain evidence="6">Expedition CK06-06</strain>
    </source>
</reference>
<dbReference type="SUPFAM" id="SSF52540">
    <property type="entry name" value="P-loop containing nucleoside triphosphate hydrolases"/>
    <property type="match status" value="2"/>
</dbReference>
<evidence type="ECO:0000256" key="1">
    <source>
        <dbReference type="ARBA" id="ARBA00022448"/>
    </source>
</evidence>
<protein>
    <recommendedName>
        <fullName evidence="5">ABC transporter domain-containing protein</fullName>
    </recommendedName>
</protein>
<evidence type="ECO:0000256" key="2">
    <source>
        <dbReference type="ARBA" id="ARBA00022737"/>
    </source>
</evidence>
<accession>X1L0J1</accession>
<dbReference type="Gene3D" id="3.40.50.300">
    <property type="entry name" value="P-loop containing nucleotide triphosphate hydrolases"/>
    <property type="match status" value="2"/>
</dbReference>
<dbReference type="PANTHER" id="PTHR43790">
    <property type="entry name" value="CARBOHYDRATE TRANSPORT ATP-BINDING PROTEIN MG119-RELATED"/>
    <property type="match status" value="1"/>
</dbReference>
<evidence type="ECO:0000256" key="3">
    <source>
        <dbReference type="ARBA" id="ARBA00022741"/>
    </source>
</evidence>
<keyword evidence="2" id="KW-0677">Repeat</keyword>